<comment type="similarity">
    <text evidence="2 5">Belongs to the RecX family.</text>
</comment>
<organism evidence="8 9">
    <name type="scientific">Hwanghaeella grinnelliae</name>
    <dbReference type="NCBI Taxonomy" id="2500179"/>
    <lineage>
        <taxon>Bacteria</taxon>
        <taxon>Pseudomonadati</taxon>
        <taxon>Pseudomonadota</taxon>
        <taxon>Alphaproteobacteria</taxon>
        <taxon>Rhodospirillales</taxon>
        <taxon>Rhodospirillaceae</taxon>
        <taxon>Hwanghaeella</taxon>
    </lineage>
</organism>
<dbReference type="Proteomes" id="UP000287447">
    <property type="component" value="Unassembled WGS sequence"/>
</dbReference>
<dbReference type="PANTHER" id="PTHR33602">
    <property type="entry name" value="REGULATORY PROTEIN RECX FAMILY PROTEIN"/>
    <property type="match status" value="1"/>
</dbReference>
<protein>
    <recommendedName>
        <fullName evidence="3 5">Regulatory protein RecX</fullName>
    </recommendedName>
</protein>
<gene>
    <name evidence="5" type="primary">recX</name>
    <name evidence="8" type="ORF">EOI86_14450</name>
</gene>
<name>A0A437QPE0_9PROT</name>
<feature type="region of interest" description="Disordered" evidence="6">
    <location>
        <begin position="1"/>
        <end position="22"/>
    </location>
</feature>
<dbReference type="InterPro" id="IPR003783">
    <property type="entry name" value="Regulatory_RecX"/>
</dbReference>
<dbReference type="EMBL" id="SADE01000002">
    <property type="protein sequence ID" value="RVU36403.1"/>
    <property type="molecule type" value="Genomic_DNA"/>
</dbReference>
<dbReference type="AlphaFoldDB" id="A0A437QPE0"/>
<evidence type="ECO:0000256" key="6">
    <source>
        <dbReference type="SAM" id="MobiDB-lite"/>
    </source>
</evidence>
<comment type="function">
    <text evidence="5">Modulates RecA activity.</text>
</comment>
<evidence type="ECO:0000256" key="4">
    <source>
        <dbReference type="ARBA" id="ARBA00022490"/>
    </source>
</evidence>
<evidence type="ECO:0000256" key="5">
    <source>
        <dbReference type="HAMAP-Rule" id="MF_01114"/>
    </source>
</evidence>
<sequence length="193" mass="22015">MAVDNQQDSNRQRRGPKKATPERLEKSALFYLERFASSSENLRRVLMRRVEASAREHGTDREEGAQFIDTLIERYQRAGLLDDAAYAEARVASLHRRGLSDRAIAMKLRQKGVPGDLIDQSLENLREELAADGVDPNWEAAMNYAKRRRIGPFRQTGRPENRERDMAALGRQGFDYQTARAIVDAEADTETEH</sequence>
<feature type="domain" description="RecX second three-helical" evidence="7">
    <location>
        <begin position="82"/>
        <end position="122"/>
    </location>
</feature>
<proteinExistence type="inferred from homology"/>
<reference evidence="9" key="1">
    <citation type="submission" date="2019-01" db="EMBL/GenBank/DDBJ databases">
        <title>Gri0909 isolated from a small marine red alga.</title>
        <authorList>
            <person name="Kim J."/>
            <person name="Jeong S.E."/>
            <person name="Jeon C.O."/>
        </authorList>
    </citation>
    <scope>NUCLEOTIDE SEQUENCE [LARGE SCALE GENOMIC DNA]</scope>
    <source>
        <strain evidence="9">Gri0909</strain>
    </source>
</reference>
<dbReference type="RefSeq" id="WP_127765879.1">
    <property type="nucleotide sequence ID" value="NZ_SADE01000002.1"/>
</dbReference>
<dbReference type="InterPro" id="IPR053924">
    <property type="entry name" value="RecX_HTH_2nd"/>
</dbReference>
<accession>A0A437QPE0</accession>
<evidence type="ECO:0000256" key="3">
    <source>
        <dbReference type="ARBA" id="ARBA00018111"/>
    </source>
</evidence>
<evidence type="ECO:0000256" key="1">
    <source>
        <dbReference type="ARBA" id="ARBA00004496"/>
    </source>
</evidence>
<evidence type="ECO:0000313" key="9">
    <source>
        <dbReference type="Proteomes" id="UP000287447"/>
    </source>
</evidence>
<evidence type="ECO:0000259" key="7">
    <source>
        <dbReference type="Pfam" id="PF02631"/>
    </source>
</evidence>
<keyword evidence="9" id="KW-1185">Reference proteome</keyword>
<dbReference type="GO" id="GO:0005737">
    <property type="term" value="C:cytoplasm"/>
    <property type="evidence" value="ECO:0007669"/>
    <property type="project" value="UniProtKB-SubCell"/>
</dbReference>
<dbReference type="PANTHER" id="PTHR33602:SF1">
    <property type="entry name" value="REGULATORY PROTEIN RECX FAMILY PROTEIN"/>
    <property type="match status" value="1"/>
</dbReference>
<dbReference type="InterPro" id="IPR036388">
    <property type="entry name" value="WH-like_DNA-bd_sf"/>
</dbReference>
<evidence type="ECO:0000256" key="2">
    <source>
        <dbReference type="ARBA" id="ARBA00009695"/>
    </source>
</evidence>
<comment type="caution">
    <text evidence="8">The sequence shown here is derived from an EMBL/GenBank/DDBJ whole genome shotgun (WGS) entry which is preliminary data.</text>
</comment>
<dbReference type="OrthoDB" id="5507982at2"/>
<evidence type="ECO:0000313" key="8">
    <source>
        <dbReference type="EMBL" id="RVU36403.1"/>
    </source>
</evidence>
<keyword evidence="4 5" id="KW-0963">Cytoplasm</keyword>
<dbReference type="HAMAP" id="MF_01114">
    <property type="entry name" value="RecX"/>
    <property type="match status" value="1"/>
</dbReference>
<dbReference type="GO" id="GO:0006282">
    <property type="term" value="P:regulation of DNA repair"/>
    <property type="evidence" value="ECO:0007669"/>
    <property type="project" value="UniProtKB-UniRule"/>
</dbReference>
<comment type="subcellular location">
    <subcellularLocation>
        <location evidence="1 5">Cytoplasm</location>
    </subcellularLocation>
</comment>
<dbReference type="Pfam" id="PF02631">
    <property type="entry name" value="RecX_HTH2"/>
    <property type="match status" value="1"/>
</dbReference>
<dbReference type="Gene3D" id="1.10.10.10">
    <property type="entry name" value="Winged helix-like DNA-binding domain superfamily/Winged helix DNA-binding domain"/>
    <property type="match status" value="1"/>
</dbReference>